<dbReference type="RefSeq" id="XP_002583163.1">
    <property type="nucleotide sequence ID" value="XM_002583117.1"/>
</dbReference>
<dbReference type="AlphaFoldDB" id="C4JWV7"/>
<dbReference type="KEGG" id="ure:UREG_06130"/>
<dbReference type="eggNOG" id="ENOG502T66V">
    <property type="taxonomic scope" value="Eukaryota"/>
</dbReference>
<feature type="chain" id="PRO_5002939487" description="Ecp2 effector protein domain-containing protein" evidence="1">
    <location>
        <begin position="17"/>
        <end position="221"/>
    </location>
</feature>
<evidence type="ECO:0000256" key="1">
    <source>
        <dbReference type="SAM" id="SignalP"/>
    </source>
</evidence>
<dbReference type="HOGENOM" id="CLU_1251489_0_0_1"/>
<dbReference type="InParanoid" id="C4JWV7"/>
<dbReference type="Proteomes" id="UP000002058">
    <property type="component" value="Unassembled WGS sequence"/>
</dbReference>
<feature type="signal peptide" evidence="1">
    <location>
        <begin position="1"/>
        <end position="16"/>
    </location>
</feature>
<reference evidence="3" key="1">
    <citation type="journal article" date="2009" name="Genome Res.">
        <title>Comparative genomic analyses of the human fungal pathogens Coccidioides and their relatives.</title>
        <authorList>
            <person name="Sharpton T.J."/>
            <person name="Stajich J.E."/>
            <person name="Rounsley S.D."/>
            <person name="Gardner M.J."/>
            <person name="Wortman J.R."/>
            <person name="Jordar V.S."/>
            <person name="Maiti R."/>
            <person name="Kodira C.D."/>
            <person name="Neafsey D.E."/>
            <person name="Zeng Q."/>
            <person name="Hung C.-Y."/>
            <person name="McMahan C."/>
            <person name="Muszewska A."/>
            <person name="Grynberg M."/>
            <person name="Mandel M.A."/>
            <person name="Kellner E.M."/>
            <person name="Barker B.M."/>
            <person name="Galgiani J.N."/>
            <person name="Orbach M.J."/>
            <person name="Kirkland T.N."/>
            <person name="Cole G.T."/>
            <person name="Henn M.R."/>
            <person name="Birren B.W."/>
            <person name="Taylor J.W."/>
        </authorList>
    </citation>
    <scope>NUCLEOTIDE SEQUENCE [LARGE SCALE GENOMIC DNA]</scope>
    <source>
        <strain evidence="3">UAMH 1704</strain>
    </source>
</reference>
<dbReference type="GeneID" id="8443285"/>
<evidence type="ECO:0008006" key="4">
    <source>
        <dbReference type="Google" id="ProtNLM"/>
    </source>
</evidence>
<proteinExistence type="predicted"/>
<dbReference type="OrthoDB" id="4188529at2759"/>
<evidence type="ECO:0000313" key="2">
    <source>
        <dbReference type="EMBL" id="EEP81265.1"/>
    </source>
</evidence>
<sequence length="221" mass="23655">MKSYAILALCLATVSAVDLIQIRIRTNADKEVGLLADLDELARTHPSASRGIGASITDKNVYCQAFSDPHGRDELGDPFSAGNDVAFTSSKDEKPVQIGSVLCSNSVDKLEGPGQKPLANEKGGDTTEKTVRVQFRTQFVEFTRGDVKLGETVQLGSDSKLGTTVEEAMVVSATGDVDWTAVRCQLFKDPEGKEKLGDAFTTYGETYGTEPAEVGAIRCDV</sequence>
<dbReference type="VEuPathDB" id="FungiDB:UREG_06130"/>
<dbReference type="OMA" id="VYCQAFS"/>
<dbReference type="EMBL" id="CH476618">
    <property type="protein sequence ID" value="EEP81265.1"/>
    <property type="molecule type" value="Genomic_DNA"/>
</dbReference>
<organism evidence="2 3">
    <name type="scientific">Uncinocarpus reesii (strain UAMH 1704)</name>
    <dbReference type="NCBI Taxonomy" id="336963"/>
    <lineage>
        <taxon>Eukaryota</taxon>
        <taxon>Fungi</taxon>
        <taxon>Dikarya</taxon>
        <taxon>Ascomycota</taxon>
        <taxon>Pezizomycotina</taxon>
        <taxon>Eurotiomycetes</taxon>
        <taxon>Eurotiomycetidae</taxon>
        <taxon>Onygenales</taxon>
        <taxon>Onygenaceae</taxon>
        <taxon>Uncinocarpus</taxon>
    </lineage>
</organism>
<evidence type="ECO:0000313" key="3">
    <source>
        <dbReference type="Proteomes" id="UP000002058"/>
    </source>
</evidence>
<accession>C4JWV7</accession>
<protein>
    <recommendedName>
        <fullName evidence="4">Ecp2 effector protein domain-containing protein</fullName>
    </recommendedName>
</protein>
<name>C4JWV7_UNCRE</name>
<keyword evidence="1" id="KW-0732">Signal</keyword>
<keyword evidence="3" id="KW-1185">Reference proteome</keyword>
<gene>
    <name evidence="2" type="ORF">UREG_06130</name>
</gene>